<evidence type="ECO:0000313" key="2">
    <source>
        <dbReference type="EMBL" id="RKN80574.1"/>
    </source>
</evidence>
<comment type="caution">
    <text evidence="2">The sequence shown here is derived from an EMBL/GenBank/DDBJ whole genome shotgun (WGS) entry which is preliminary data.</text>
</comment>
<organism evidence="2 3">
    <name type="scientific">Paenibacillus ginsengarvi</name>
    <dbReference type="NCBI Taxonomy" id="400777"/>
    <lineage>
        <taxon>Bacteria</taxon>
        <taxon>Bacillati</taxon>
        <taxon>Bacillota</taxon>
        <taxon>Bacilli</taxon>
        <taxon>Bacillales</taxon>
        <taxon>Paenibacillaceae</taxon>
        <taxon>Paenibacillus</taxon>
    </lineage>
</organism>
<accession>A0A3B0C7U0</accession>
<dbReference type="PROSITE" id="PS51186">
    <property type="entry name" value="GNAT"/>
    <property type="match status" value="1"/>
</dbReference>
<dbReference type="OrthoDB" id="9127144at2"/>
<evidence type="ECO:0000313" key="3">
    <source>
        <dbReference type="Proteomes" id="UP000282311"/>
    </source>
</evidence>
<protein>
    <submittedName>
        <fullName evidence="2">GNAT family N-acetyltransferase</fullName>
    </submittedName>
</protein>
<keyword evidence="3" id="KW-1185">Reference proteome</keyword>
<gene>
    <name evidence="2" type="ORF">D7M11_18990</name>
</gene>
<evidence type="ECO:0000259" key="1">
    <source>
        <dbReference type="PROSITE" id="PS51186"/>
    </source>
</evidence>
<reference evidence="2 3" key="1">
    <citation type="journal article" date="2007" name="Int. J. Syst. Evol. Microbiol.">
        <title>Paenibacillus ginsengarvi sp. nov., isolated from soil from ginseng cultivation.</title>
        <authorList>
            <person name="Yoon M.H."/>
            <person name="Ten L.N."/>
            <person name="Im W.T."/>
        </authorList>
    </citation>
    <scope>NUCLEOTIDE SEQUENCE [LARGE SCALE GENOMIC DNA]</scope>
    <source>
        <strain evidence="2 3">KCTC 13059</strain>
    </source>
</reference>
<dbReference type="Proteomes" id="UP000282311">
    <property type="component" value="Unassembled WGS sequence"/>
</dbReference>
<proteinExistence type="predicted"/>
<keyword evidence="2" id="KW-0808">Transferase</keyword>
<dbReference type="Gene3D" id="3.40.630.30">
    <property type="match status" value="1"/>
</dbReference>
<dbReference type="InterPro" id="IPR016181">
    <property type="entry name" value="Acyl_CoA_acyltransferase"/>
</dbReference>
<dbReference type="Pfam" id="PF00583">
    <property type="entry name" value="Acetyltransf_1"/>
    <property type="match status" value="1"/>
</dbReference>
<dbReference type="AlphaFoldDB" id="A0A3B0C7U0"/>
<feature type="domain" description="N-acetyltransferase" evidence="1">
    <location>
        <begin position="3"/>
        <end position="153"/>
    </location>
</feature>
<dbReference type="CDD" id="cd04301">
    <property type="entry name" value="NAT_SF"/>
    <property type="match status" value="1"/>
</dbReference>
<name>A0A3B0C7U0_9BACL</name>
<dbReference type="RefSeq" id="WP_120748829.1">
    <property type="nucleotide sequence ID" value="NZ_RBAH01000014.1"/>
</dbReference>
<dbReference type="GO" id="GO:0016747">
    <property type="term" value="F:acyltransferase activity, transferring groups other than amino-acyl groups"/>
    <property type="evidence" value="ECO:0007669"/>
    <property type="project" value="InterPro"/>
</dbReference>
<dbReference type="InterPro" id="IPR000182">
    <property type="entry name" value="GNAT_dom"/>
</dbReference>
<sequence>MSIILVGINHENWEECVNLKLDQGQEQYVASNVFSLAQAAYLKTDTYSFIPLAIYNDDQMVGFLLWDQIPLGDTGIYFIQRFMIDRRYQRNGYGKSGMKEIIKLIVSQKPDCKLISLTIKPDNIAAQRLYESVGFYKTDKIHNGEVVMHYSVESMPAIND</sequence>
<dbReference type="EMBL" id="RBAH01000014">
    <property type="protein sequence ID" value="RKN80574.1"/>
    <property type="molecule type" value="Genomic_DNA"/>
</dbReference>
<dbReference type="SUPFAM" id="SSF55729">
    <property type="entry name" value="Acyl-CoA N-acyltransferases (Nat)"/>
    <property type="match status" value="1"/>
</dbReference>